<dbReference type="PANTHER" id="PTHR28547:SF1">
    <property type="entry name" value="PROTEIN MMS22-LIKE"/>
    <property type="match status" value="1"/>
</dbReference>
<dbReference type="SUPFAM" id="SSF48371">
    <property type="entry name" value="ARM repeat"/>
    <property type="match status" value="1"/>
</dbReference>
<dbReference type="GO" id="GO:0031297">
    <property type="term" value="P:replication fork processing"/>
    <property type="evidence" value="ECO:0007669"/>
    <property type="project" value="InterPro"/>
</dbReference>
<name>A0AAV7RJW2_PLEWA</name>
<dbReference type="InterPro" id="IPR042320">
    <property type="entry name" value="MMS22-like"/>
</dbReference>
<evidence type="ECO:0000256" key="9">
    <source>
        <dbReference type="ARBA" id="ARBA00023242"/>
    </source>
</evidence>
<organism evidence="15 16">
    <name type="scientific">Pleurodeles waltl</name>
    <name type="common">Iberian ribbed newt</name>
    <dbReference type="NCBI Taxonomy" id="8319"/>
    <lineage>
        <taxon>Eukaryota</taxon>
        <taxon>Metazoa</taxon>
        <taxon>Chordata</taxon>
        <taxon>Craniata</taxon>
        <taxon>Vertebrata</taxon>
        <taxon>Euteleostomi</taxon>
        <taxon>Amphibia</taxon>
        <taxon>Batrachia</taxon>
        <taxon>Caudata</taxon>
        <taxon>Salamandroidea</taxon>
        <taxon>Salamandridae</taxon>
        <taxon>Pleurodelinae</taxon>
        <taxon>Pleurodeles</taxon>
    </lineage>
</organism>
<evidence type="ECO:0000256" key="12">
    <source>
        <dbReference type="SAM" id="MobiDB-lite"/>
    </source>
</evidence>
<evidence type="ECO:0000256" key="8">
    <source>
        <dbReference type="ARBA" id="ARBA00023204"/>
    </source>
</evidence>
<keyword evidence="8" id="KW-0234">DNA repair</keyword>
<accession>A0AAV7RJW2</accession>
<evidence type="ECO:0000256" key="2">
    <source>
        <dbReference type="ARBA" id="ARBA00004286"/>
    </source>
</evidence>
<keyword evidence="16" id="KW-1185">Reference proteome</keyword>
<dbReference type="InterPro" id="IPR016024">
    <property type="entry name" value="ARM-type_fold"/>
</dbReference>
<dbReference type="InterPro" id="IPR029424">
    <property type="entry name" value="MMS22L_C"/>
</dbReference>
<gene>
    <name evidence="15" type="ORF">NDU88_004284</name>
</gene>
<evidence type="ECO:0000313" key="15">
    <source>
        <dbReference type="EMBL" id="KAJ1151504.1"/>
    </source>
</evidence>
<keyword evidence="9" id="KW-0539">Nucleus</keyword>
<dbReference type="GO" id="GO:0000724">
    <property type="term" value="P:double-strand break repair via homologous recombination"/>
    <property type="evidence" value="ECO:0007669"/>
    <property type="project" value="InterPro"/>
</dbReference>
<dbReference type="PANTHER" id="PTHR28547">
    <property type="entry name" value="PROTEIN MMS22-LIKE"/>
    <property type="match status" value="1"/>
</dbReference>
<keyword evidence="7" id="KW-0156">Chromatin regulator</keyword>
<dbReference type="Proteomes" id="UP001066276">
    <property type="component" value="Chromosome 5"/>
</dbReference>
<sequence length="1245" mass="140039">MAEEFGGSLTPPDSPFLPESLDFDSQHDGSHRKAPSFCSCVQGREGTRHFSPDSYLANGCFKRLLLRLDPFPTDYETDTVELFGFPWVTETSLVDSTRLLFGLLRQHIYKLEKLVETSSFDFGQAGSIHCECEAIRHQCVQFLHYMKVFIFRHLEPHKSDDVPVHPYEEMEIQLPSLLIEELYALTLYIGHVFELPSGVLGAFSMQNQGKLFPPAWHLLHLHLDIHWSVLEILYILGDKMQEQVVYAHQFMNVTGENLTNISLFEDHCANLMCDLISLSVNRYTKIRSSEALAINHYPCICVKEMWVLLIQLVDHRSRGAPSESFWNWLNRLLRQLFPGDSSTLGPRLYETVQCKDPLSFSWWIVTHLALLYQFDRNGSLEEKKIMAPNWKFVEELLKKSSNVQGGILEDQLRMHLLCCLNLCGIWEPNPCIVTIPWEYYSKNLNSSFSIPWLGLKGLASVSKTPFSMLEGVRRCCGDEQGSDLYNSESSFLIFLRIVAQLMKKAKESGDSHPWKQIKGRIYSKFHQRRMQELSEVGLQNFFSLFLVLAAVADIEDVASRALDLLYFVAPSSSSIAQRATVWRGYFAFLLTYVEKNMDISVLAEKLSNSFRETAKTFLVTKNDFTQKQGLWTLLSTYIEGVQEVFETSCHLHLSEEKLLSDGFCMLLPACGASELGSVLHFLQVAVARIRSVHERTSQGLKMGNAGLHHQQSLSVVKEHHLAVASELWKNVFPYLKTLRLSQTPPPQLADTAAGFALLALDMPSTAPSDLQPHPVLSMMQLFGWDDMLCPRLASRYLSHLIQNSALSEALSGVGNTSDQALSVRAWCRCVLQSYADETAGPFKTDSAARVNAEQLVELTRLVFKLPEVENILFKAQIEPSSYKQDPKGALDQFIKAAGGVYSGLQTLAEKSSMVSKCLEYLGDVLKYIKPCLMKKGPAEGLQLTYRTIGSLVKYWALMLATSKAQQLLFRIIDVLLLPHALFQQDKELPPAMVSAVRESLPLYLQGLCIISRQSSNQGAYIKQQLRSIIQQYLGRFLPASPSGSGVGNHPVLLALCDPSSLQASHLRKSTLQVLSDYYLQFKGHAPPPRLASVLAFIGDLLQRTQATEVGDVELLLPAVLKCLVLVNEPQVRKLSTDVMQHLVEACQVGPAEEPNAQLTAVVRQFVQDYSATYDHQVYSILEVLSVLDQRLVISLIPTMTQCLKDSEHKRGLGKNTAQRESYRRLLSHLGEAGQSEILALETDRS</sequence>
<keyword evidence="6" id="KW-0227">DNA damage</keyword>
<dbReference type="Pfam" id="PF14911">
    <property type="entry name" value="MMS22L_C"/>
    <property type="match status" value="1"/>
</dbReference>
<evidence type="ECO:0000256" key="10">
    <source>
        <dbReference type="ARBA" id="ARBA00033326"/>
    </source>
</evidence>
<comment type="function">
    <text evidence="11">Component of the MMS22L-TONSL complex, a complex that promotes homologous recombination-mediated repair of double-strand breaks (DSBs) at stalled or collapsed replication forks. The MMS22L-TONSL complex is required to maintain genome integrity during DNA replication. It mediates the assembly of RAD51 filaments on single-stranded DNA (ssDNA): the MMS22L-TONSL complex is recruited to DSBs following histone replacement by histone chaperones and eviction of the replication protein A complex (RPA/RP-A) from DSBs. Following recruitment to DSBs, the TONSL-MMS22L complex promotes recruitment of RAD51 filaments and subsequent homologous recombination. Within the complex, MMS22L acts by binding ssDNA.</text>
</comment>
<evidence type="ECO:0000256" key="1">
    <source>
        <dbReference type="ARBA" id="ARBA00004123"/>
    </source>
</evidence>
<evidence type="ECO:0000256" key="11">
    <source>
        <dbReference type="ARBA" id="ARBA00045147"/>
    </source>
</evidence>
<dbReference type="GO" id="GO:0043596">
    <property type="term" value="C:nuclear replication fork"/>
    <property type="evidence" value="ECO:0007669"/>
    <property type="project" value="TreeGrafter"/>
</dbReference>
<comment type="subcellular location">
    <subcellularLocation>
        <location evidence="2">Chromosome</location>
    </subcellularLocation>
    <subcellularLocation>
        <location evidence="1">Nucleus</location>
    </subcellularLocation>
</comment>
<evidence type="ECO:0000313" key="16">
    <source>
        <dbReference type="Proteomes" id="UP001066276"/>
    </source>
</evidence>
<reference evidence="15" key="1">
    <citation type="journal article" date="2022" name="bioRxiv">
        <title>Sequencing and chromosome-scale assembly of the giantPleurodeles waltlgenome.</title>
        <authorList>
            <person name="Brown T."/>
            <person name="Elewa A."/>
            <person name="Iarovenko S."/>
            <person name="Subramanian E."/>
            <person name="Araus A.J."/>
            <person name="Petzold A."/>
            <person name="Susuki M."/>
            <person name="Suzuki K.-i.T."/>
            <person name="Hayashi T."/>
            <person name="Toyoda A."/>
            <person name="Oliveira C."/>
            <person name="Osipova E."/>
            <person name="Leigh N.D."/>
            <person name="Simon A."/>
            <person name="Yun M.H."/>
        </authorList>
    </citation>
    <scope>NUCLEOTIDE SEQUENCE</scope>
    <source>
        <strain evidence="15">20211129_DDA</strain>
        <tissue evidence="15">Liver</tissue>
    </source>
</reference>
<evidence type="ECO:0000256" key="3">
    <source>
        <dbReference type="ARBA" id="ARBA00006585"/>
    </source>
</evidence>
<dbReference type="AlphaFoldDB" id="A0AAV7RJW2"/>
<dbReference type="GO" id="GO:0006325">
    <property type="term" value="P:chromatin organization"/>
    <property type="evidence" value="ECO:0007669"/>
    <property type="project" value="UniProtKB-KW"/>
</dbReference>
<dbReference type="InterPro" id="IPR029425">
    <property type="entry name" value="MMS22L_N"/>
</dbReference>
<protein>
    <recommendedName>
        <fullName evidence="4">Protein MMS22-like</fullName>
    </recommendedName>
    <alternativeName>
        <fullName evidence="10">Methyl methanesulfonate-sensitivity protein 22-like</fullName>
    </alternativeName>
</protein>
<comment type="caution">
    <text evidence="15">The sequence shown here is derived from an EMBL/GenBank/DDBJ whole genome shotgun (WGS) entry which is preliminary data.</text>
</comment>
<evidence type="ECO:0000256" key="7">
    <source>
        <dbReference type="ARBA" id="ARBA00022853"/>
    </source>
</evidence>
<evidence type="ECO:0000259" key="13">
    <source>
        <dbReference type="Pfam" id="PF14910"/>
    </source>
</evidence>
<comment type="similarity">
    <text evidence="3">Belongs to the MMS22 family. MMS22L subfamily.</text>
</comment>
<dbReference type="EMBL" id="JANPWB010000009">
    <property type="protein sequence ID" value="KAJ1151504.1"/>
    <property type="molecule type" value="Genomic_DNA"/>
</dbReference>
<evidence type="ECO:0000256" key="6">
    <source>
        <dbReference type="ARBA" id="ARBA00022763"/>
    </source>
</evidence>
<dbReference type="Pfam" id="PF14910">
    <property type="entry name" value="MMS22L_N"/>
    <property type="match status" value="1"/>
</dbReference>
<evidence type="ECO:0000259" key="14">
    <source>
        <dbReference type="Pfam" id="PF14911"/>
    </source>
</evidence>
<evidence type="ECO:0000256" key="4">
    <source>
        <dbReference type="ARBA" id="ARBA00021061"/>
    </source>
</evidence>
<proteinExistence type="inferred from homology"/>
<feature type="region of interest" description="Disordered" evidence="12">
    <location>
        <begin position="1"/>
        <end position="28"/>
    </location>
</feature>
<feature type="domain" description="Protein MMS22-like N-terminal" evidence="13">
    <location>
        <begin position="35"/>
        <end position="741"/>
    </location>
</feature>
<feature type="domain" description="MMS22-like C-terminal" evidence="14">
    <location>
        <begin position="853"/>
        <end position="1229"/>
    </location>
</feature>
<evidence type="ECO:0000256" key="5">
    <source>
        <dbReference type="ARBA" id="ARBA00022454"/>
    </source>
</evidence>
<keyword evidence="5" id="KW-0158">Chromosome</keyword>